<dbReference type="CDD" id="cd00757">
    <property type="entry name" value="ThiF_MoeB_HesA_family"/>
    <property type="match status" value="1"/>
</dbReference>
<dbReference type="RefSeq" id="WP_253447179.1">
    <property type="nucleotide sequence ID" value="NZ_JALJYF010000001.1"/>
</dbReference>
<keyword evidence="3" id="KW-1185">Reference proteome</keyword>
<keyword evidence="2" id="KW-0808">Transferase</keyword>
<evidence type="ECO:0000313" key="2">
    <source>
        <dbReference type="EMBL" id="MCP1727369.1"/>
    </source>
</evidence>
<reference evidence="2 3" key="1">
    <citation type="submission" date="2022-03" db="EMBL/GenBank/DDBJ databases">
        <title>Genomic Encyclopedia of Type Strains, Phase III (KMG-III): the genomes of soil and plant-associated and newly described type strains.</title>
        <authorList>
            <person name="Whitman W."/>
        </authorList>
    </citation>
    <scope>NUCLEOTIDE SEQUENCE [LARGE SCALE GENOMIC DNA]</scope>
    <source>
        <strain evidence="2 3">BSker1</strain>
    </source>
</reference>
<accession>A0ABT1G7T3</accession>
<dbReference type="NCBIfam" id="NF004281">
    <property type="entry name" value="PRK05690.1"/>
    <property type="match status" value="1"/>
</dbReference>
<dbReference type="InterPro" id="IPR045886">
    <property type="entry name" value="ThiF/MoeB/HesA"/>
</dbReference>
<evidence type="ECO:0000259" key="1">
    <source>
        <dbReference type="Pfam" id="PF00899"/>
    </source>
</evidence>
<proteinExistence type="predicted"/>
<dbReference type="InterPro" id="IPR000594">
    <property type="entry name" value="ThiF_NAD_FAD-bd"/>
</dbReference>
<gene>
    <name evidence="2" type="ORF">J2T60_001334</name>
</gene>
<dbReference type="PANTHER" id="PTHR10953:SF102">
    <property type="entry name" value="ADENYLYLTRANSFERASE AND SULFURTRANSFERASE MOCS3"/>
    <property type="match status" value="1"/>
</dbReference>
<dbReference type="EMBL" id="JALJYF010000001">
    <property type="protein sequence ID" value="MCP1727369.1"/>
    <property type="molecule type" value="Genomic_DNA"/>
</dbReference>
<protein>
    <submittedName>
        <fullName evidence="2">Adenylyltransferase/sulfurtransferase</fullName>
    </submittedName>
</protein>
<dbReference type="GO" id="GO:0016779">
    <property type="term" value="F:nucleotidyltransferase activity"/>
    <property type="evidence" value="ECO:0007669"/>
    <property type="project" value="UniProtKB-KW"/>
</dbReference>
<dbReference type="InterPro" id="IPR035985">
    <property type="entry name" value="Ubiquitin-activating_enz"/>
</dbReference>
<name>A0ABT1G7T3_9GAMM</name>
<evidence type="ECO:0000313" key="3">
    <source>
        <dbReference type="Proteomes" id="UP001523550"/>
    </source>
</evidence>
<comment type="caution">
    <text evidence="2">The sequence shown here is derived from an EMBL/GenBank/DDBJ whole genome shotgun (WGS) entry which is preliminary data.</text>
</comment>
<keyword evidence="2" id="KW-0548">Nucleotidyltransferase</keyword>
<feature type="domain" description="THIF-type NAD/FAD binding fold" evidence="1">
    <location>
        <begin position="6"/>
        <end position="240"/>
    </location>
</feature>
<dbReference type="Proteomes" id="UP001523550">
    <property type="component" value="Unassembled WGS sequence"/>
</dbReference>
<sequence length="245" mass="26179">MDTIRYARHHALPGFGEAAQDRLGQARVLLLGAGGLGCATAAYLTASGVGELRIADFDTVDLANLQRQILYRSEQTGQDKVDAAMTHLSALNPEIRLIALRERMDEDSLRAQAAEVDLIVDGCDNFPTRFAANRAAVATGTPLVSGAAIRWQGQLAVFTPDTGCYACLFEETAVEEDMGNCAQNGVLSPLVGVVGSLQAVEAIKLLTGQGRHTAGRLLRYDAFSGEWRQSRFAKDPNCPVCGDPA</sequence>
<dbReference type="Gene3D" id="3.40.50.720">
    <property type="entry name" value="NAD(P)-binding Rossmann-like Domain"/>
    <property type="match status" value="1"/>
</dbReference>
<dbReference type="SUPFAM" id="SSF69572">
    <property type="entry name" value="Activating enzymes of the ubiquitin-like proteins"/>
    <property type="match status" value="1"/>
</dbReference>
<dbReference type="Pfam" id="PF00899">
    <property type="entry name" value="ThiF"/>
    <property type="match status" value="1"/>
</dbReference>
<dbReference type="PANTHER" id="PTHR10953">
    <property type="entry name" value="UBIQUITIN-ACTIVATING ENZYME E1"/>
    <property type="match status" value="1"/>
</dbReference>
<organism evidence="2 3">
    <name type="scientific">Natronospira proteinivora</name>
    <dbReference type="NCBI Taxonomy" id="1807133"/>
    <lineage>
        <taxon>Bacteria</taxon>
        <taxon>Pseudomonadati</taxon>
        <taxon>Pseudomonadota</taxon>
        <taxon>Gammaproteobacteria</taxon>
        <taxon>Natronospirales</taxon>
        <taxon>Natronospiraceae</taxon>
        <taxon>Natronospira</taxon>
    </lineage>
</organism>